<proteinExistence type="predicted"/>
<dbReference type="AlphaFoldDB" id="A0A9W4U5V6"/>
<name>A0A9W4U5V6_9PLEO</name>
<reference evidence="1" key="1">
    <citation type="submission" date="2023-01" db="EMBL/GenBank/DDBJ databases">
        <authorList>
            <person name="Van Ghelder C."/>
            <person name="Rancurel C."/>
        </authorList>
    </citation>
    <scope>NUCLEOTIDE SEQUENCE</scope>
    <source>
        <strain evidence="1">CNCM I-4278</strain>
    </source>
</reference>
<keyword evidence="2" id="KW-1185">Reference proteome</keyword>
<comment type="caution">
    <text evidence="1">The sequence shown here is derived from an EMBL/GenBank/DDBJ whole genome shotgun (WGS) entry which is preliminary data.</text>
</comment>
<organism evidence="1 2">
    <name type="scientific">Periconia digitata</name>
    <dbReference type="NCBI Taxonomy" id="1303443"/>
    <lineage>
        <taxon>Eukaryota</taxon>
        <taxon>Fungi</taxon>
        <taxon>Dikarya</taxon>
        <taxon>Ascomycota</taxon>
        <taxon>Pezizomycotina</taxon>
        <taxon>Dothideomycetes</taxon>
        <taxon>Pleosporomycetidae</taxon>
        <taxon>Pleosporales</taxon>
        <taxon>Massarineae</taxon>
        <taxon>Periconiaceae</taxon>
        <taxon>Periconia</taxon>
    </lineage>
</organism>
<dbReference type="EMBL" id="CAOQHR010000002">
    <property type="protein sequence ID" value="CAI6316447.1"/>
    <property type="molecule type" value="Genomic_DNA"/>
</dbReference>
<evidence type="ECO:0000313" key="2">
    <source>
        <dbReference type="Proteomes" id="UP001152607"/>
    </source>
</evidence>
<protein>
    <submittedName>
        <fullName evidence="1">Uncharacterized protein</fullName>
    </submittedName>
</protein>
<accession>A0A9W4U5V6</accession>
<dbReference type="Proteomes" id="UP001152607">
    <property type="component" value="Unassembled WGS sequence"/>
</dbReference>
<sequence>MTHACSMKDYIPSLQYRDQAVHSRRKTSHGLRLHVVQFLWVSSRLEEIGVYRNISAGTVVPHPFSFHKLYVWMVHWEFG</sequence>
<gene>
    <name evidence="1" type="ORF">PDIGIT_LOCUS3424</name>
</gene>
<evidence type="ECO:0000313" key="1">
    <source>
        <dbReference type="EMBL" id="CAI6316447.1"/>
    </source>
</evidence>